<name>A0A1I1XB51_9ACTN</name>
<accession>A0A1I1XB51</accession>
<dbReference type="SUPFAM" id="SSF47336">
    <property type="entry name" value="ACP-like"/>
    <property type="match status" value="1"/>
</dbReference>
<reference evidence="3" key="1">
    <citation type="submission" date="2016-10" db="EMBL/GenBank/DDBJ databases">
        <authorList>
            <person name="Varghese N."/>
            <person name="Submissions S."/>
        </authorList>
    </citation>
    <scope>NUCLEOTIDE SEQUENCE [LARGE SCALE GENOMIC DNA]</scope>
    <source>
        <strain evidence="3">DSM 46838</strain>
    </source>
</reference>
<proteinExistence type="predicted"/>
<gene>
    <name evidence="2" type="ORF">SAMN05216574_10216</name>
</gene>
<dbReference type="OrthoDB" id="9030409at2"/>
<dbReference type="RefSeq" id="WP_092195233.1">
    <property type="nucleotide sequence ID" value="NZ_FOND01000002.1"/>
</dbReference>
<dbReference type="AlphaFoldDB" id="A0A1I1XB51"/>
<dbReference type="InterPro" id="IPR036736">
    <property type="entry name" value="ACP-like_sf"/>
</dbReference>
<dbReference type="PROSITE" id="PS50075">
    <property type="entry name" value="CARRIER"/>
    <property type="match status" value="1"/>
</dbReference>
<dbReference type="Gene3D" id="1.10.1200.10">
    <property type="entry name" value="ACP-like"/>
    <property type="match status" value="1"/>
</dbReference>
<organism evidence="2 3">
    <name type="scientific">Blastococcus tunisiensis</name>
    <dbReference type="NCBI Taxonomy" id="1798228"/>
    <lineage>
        <taxon>Bacteria</taxon>
        <taxon>Bacillati</taxon>
        <taxon>Actinomycetota</taxon>
        <taxon>Actinomycetes</taxon>
        <taxon>Geodermatophilales</taxon>
        <taxon>Geodermatophilaceae</taxon>
        <taxon>Blastococcus</taxon>
    </lineage>
</organism>
<dbReference type="Pfam" id="PF00550">
    <property type="entry name" value="PP-binding"/>
    <property type="match status" value="1"/>
</dbReference>
<dbReference type="EMBL" id="FOND01000002">
    <property type="protein sequence ID" value="SFE04599.1"/>
    <property type="molecule type" value="Genomic_DNA"/>
</dbReference>
<evidence type="ECO:0000313" key="2">
    <source>
        <dbReference type="EMBL" id="SFE04599.1"/>
    </source>
</evidence>
<keyword evidence="3" id="KW-1185">Reference proteome</keyword>
<sequence length="87" mass="9679">MAEDTHVRQAIVGQVTDLLIEEGKDVPTLRDDTVLLESGLDSLGFAVLVTRLEDSLGYDPFTEMTEPVYPQTLGEFVDIYARHDPRG</sequence>
<evidence type="ECO:0000259" key="1">
    <source>
        <dbReference type="PROSITE" id="PS50075"/>
    </source>
</evidence>
<protein>
    <submittedName>
        <fullName evidence="2">Phosphopantetheine attachment site</fullName>
    </submittedName>
</protein>
<dbReference type="InterPro" id="IPR009081">
    <property type="entry name" value="PP-bd_ACP"/>
</dbReference>
<feature type="domain" description="Carrier" evidence="1">
    <location>
        <begin position="2"/>
        <end position="84"/>
    </location>
</feature>
<evidence type="ECO:0000313" key="3">
    <source>
        <dbReference type="Proteomes" id="UP000198589"/>
    </source>
</evidence>
<dbReference type="Proteomes" id="UP000198589">
    <property type="component" value="Unassembled WGS sequence"/>
</dbReference>
<dbReference type="STRING" id="1798228.SAMN05216574_10216"/>